<reference evidence="2 3" key="1">
    <citation type="submission" date="2015-06" db="EMBL/GenBank/DDBJ databases">
        <authorList>
            <person name="Hoefler B.C."/>
            <person name="Straight P.D."/>
        </authorList>
    </citation>
    <scope>NUCLEOTIDE SEQUENCE [LARGE SCALE GENOMIC DNA]</scope>
    <source>
        <strain evidence="2 3">NRRL 3427</strain>
    </source>
</reference>
<evidence type="ECO:0000313" key="2">
    <source>
        <dbReference type="EMBL" id="KOG26952.1"/>
    </source>
</evidence>
<feature type="signal peptide" evidence="1">
    <location>
        <begin position="1"/>
        <end position="43"/>
    </location>
</feature>
<dbReference type="AlphaFoldDB" id="A0A0L8KLZ2"/>
<proteinExistence type="predicted"/>
<dbReference type="PATRIC" id="fig|1938.6.peg.3414"/>
<protein>
    <submittedName>
        <fullName evidence="2">Uncharacterized protein</fullName>
    </submittedName>
</protein>
<feature type="chain" id="PRO_5005585352" evidence="1">
    <location>
        <begin position="44"/>
        <end position="67"/>
    </location>
</feature>
<name>A0A0L8KLZ2_STRVR</name>
<accession>A0A0L8KLZ2</accession>
<organism evidence="2 3">
    <name type="scientific">Streptomyces viridochromogenes</name>
    <dbReference type="NCBI Taxonomy" id="1938"/>
    <lineage>
        <taxon>Bacteria</taxon>
        <taxon>Bacillati</taxon>
        <taxon>Actinomycetota</taxon>
        <taxon>Actinomycetes</taxon>
        <taxon>Kitasatosporales</taxon>
        <taxon>Streptomycetaceae</taxon>
        <taxon>Streptomyces</taxon>
    </lineage>
</organism>
<evidence type="ECO:0000256" key="1">
    <source>
        <dbReference type="SAM" id="SignalP"/>
    </source>
</evidence>
<evidence type="ECO:0000313" key="3">
    <source>
        <dbReference type="Proteomes" id="UP000037023"/>
    </source>
</evidence>
<sequence length="67" mass="7149">MARNSHPRNTSYQLARKRPFLLVTNLAATAMLALVLVSQAAPAAENSRNVASAATDGSLILEDLIWG</sequence>
<keyword evidence="1" id="KW-0732">Signal</keyword>
<dbReference type="Proteomes" id="UP000037023">
    <property type="component" value="Unassembled WGS sequence"/>
</dbReference>
<dbReference type="EMBL" id="LGUP01000131">
    <property type="protein sequence ID" value="KOG26952.1"/>
    <property type="molecule type" value="Genomic_DNA"/>
</dbReference>
<gene>
    <name evidence="2" type="ORF">ADK34_15780</name>
</gene>
<dbReference type="RefSeq" id="WP_033205191.1">
    <property type="nucleotide sequence ID" value="NZ_LGUP01000131.1"/>
</dbReference>
<comment type="caution">
    <text evidence="2">The sequence shown here is derived from an EMBL/GenBank/DDBJ whole genome shotgun (WGS) entry which is preliminary data.</text>
</comment>